<proteinExistence type="inferred from homology"/>
<dbReference type="SUPFAM" id="SSF53056">
    <property type="entry name" value="beta-carbonic anhydrase, cab"/>
    <property type="match status" value="1"/>
</dbReference>
<dbReference type="PANTHER" id="PTHR11002:SF56">
    <property type="entry name" value="BETA CARBONIC ANHYDRASE 2, CHLOROPLASTIC"/>
    <property type="match status" value="1"/>
</dbReference>
<dbReference type="FunFam" id="3.40.1050.10:FF:000003">
    <property type="entry name" value="Carbonic anhydrase"/>
    <property type="match status" value="1"/>
</dbReference>
<evidence type="ECO:0000256" key="4">
    <source>
        <dbReference type="ARBA" id="ARBA00022833"/>
    </source>
</evidence>
<dbReference type="SMART" id="SM00947">
    <property type="entry name" value="Pro_CA"/>
    <property type="match status" value="1"/>
</dbReference>
<dbReference type="GO" id="GO:0015976">
    <property type="term" value="P:carbon utilization"/>
    <property type="evidence" value="ECO:0007669"/>
    <property type="project" value="InterPro"/>
</dbReference>
<dbReference type="Gene3D" id="3.40.1050.10">
    <property type="entry name" value="Carbonic anhydrase"/>
    <property type="match status" value="1"/>
</dbReference>
<evidence type="ECO:0000256" key="1">
    <source>
        <dbReference type="ARBA" id="ARBA00002904"/>
    </source>
</evidence>
<protein>
    <recommendedName>
        <fullName evidence="3">carbonic anhydrase</fullName>
        <ecNumber evidence="3">4.2.1.1</ecNumber>
    </recommendedName>
</protein>
<evidence type="ECO:0000256" key="2">
    <source>
        <dbReference type="ARBA" id="ARBA00006217"/>
    </source>
</evidence>
<keyword evidence="9" id="KW-1185">Reference proteome</keyword>
<evidence type="ECO:0000256" key="6">
    <source>
        <dbReference type="ARBA" id="ARBA00048348"/>
    </source>
</evidence>
<dbReference type="PROSITE" id="PS00705">
    <property type="entry name" value="PROK_CO2_ANHYDRASE_2"/>
    <property type="match status" value="1"/>
</dbReference>
<dbReference type="CDD" id="cd00884">
    <property type="entry name" value="beta_CA_cladeB"/>
    <property type="match status" value="1"/>
</dbReference>
<comment type="similarity">
    <text evidence="2">Belongs to the beta-class carbonic anhydrase family.</text>
</comment>
<dbReference type="AlphaFoldDB" id="A0A9D4UKK5"/>
<gene>
    <name evidence="8" type="ORF">GOP47_0015738</name>
</gene>
<feature type="binding site" evidence="7">
    <location>
        <position position="301"/>
    </location>
    <ligand>
        <name>Zn(2+)</name>
        <dbReference type="ChEBI" id="CHEBI:29105"/>
    </ligand>
</feature>
<dbReference type="InterPro" id="IPR015892">
    <property type="entry name" value="Carbonic_anhydrase_CS"/>
</dbReference>
<dbReference type="InterPro" id="IPR001765">
    <property type="entry name" value="Carbonic_anhydrase"/>
</dbReference>
<dbReference type="Pfam" id="PF00484">
    <property type="entry name" value="Pro_CA"/>
    <property type="match status" value="1"/>
</dbReference>
<dbReference type="GO" id="GO:0008270">
    <property type="term" value="F:zinc ion binding"/>
    <property type="evidence" value="ECO:0007669"/>
    <property type="project" value="InterPro"/>
</dbReference>
<keyword evidence="4 7" id="KW-0862">Zinc</keyword>
<reference evidence="8" key="1">
    <citation type="submission" date="2021-01" db="EMBL/GenBank/DDBJ databases">
        <title>Adiantum capillus-veneris genome.</title>
        <authorList>
            <person name="Fang Y."/>
            <person name="Liao Q."/>
        </authorList>
    </citation>
    <scope>NUCLEOTIDE SEQUENCE</scope>
    <source>
        <strain evidence="8">H3</strain>
        <tissue evidence="8">Leaf</tissue>
    </source>
</reference>
<keyword evidence="5" id="KW-0456">Lyase</keyword>
<name>A0A9D4UKK5_ADICA</name>
<dbReference type="EC" id="4.2.1.1" evidence="3"/>
<dbReference type="GO" id="GO:0004089">
    <property type="term" value="F:carbonate dehydratase activity"/>
    <property type="evidence" value="ECO:0007669"/>
    <property type="project" value="UniProtKB-EC"/>
</dbReference>
<dbReference type="PROSITE" id="PS00704">
    <property type="entry name" value="PROK_CO2_ANHYDRASE_1"/>
    <property type="match status" value="1"/>
</dbReference>
<feature type="binding site" evidence="7">
    <location>
        <position position="359"/>
    </location>
    <ligand>
        <name>Zn(2+)</name>
        <dbReference type="ChEBI" id="CHEBI:29105"/>
    </ligand>
</feature>
<evidence type="ECO:0000256" key="3">
    <source>
        <dbReference type="ARBA" id="ARBA00012925"/>
    </source>
</evidence>
<keyword evidence="7" id="KW-0479">Metal-binding</keyword>
<organism evidence="8 9">
    <name type="scientific">Adiantum capillus-veneris</name>
    <name type="common">Maidenhair fern</name>
    <dbReference type="NCBI Taxonomy" id="13818"/>
    <lineage>
        <taxon>Eukaryota</taxon>
        <taxon>Viridiplantae</taxon>
        <taxon>Streptophyta</taxon>
        <taxon>Embryophyta</taxon>
        <taxon>Tracheophyta</taxon>
        <taxon>Polypodiopsida</taxon>
        <taxon>Polypodiidae</taxon>
        <taxon>Polypodiales</taxon>
        <taxon>Pteridineae</taxon>
        <taxon>Pteridaceae</taxon>
        <taxon>Vittarioideae</taxon>
        <taxon>Adiantum</taxon>
    </lineage>
</organism>
<dbReference type="InterPro" id="IPR045066">
    <property type="entry name" value="Beta_CA_cladeB"/>
</dbReference>
<sequence>MLSVEEQNDFDQWDTIIYVLFPVAYLMQNHPCRMQHPTSLLSYPLLNIYNPCFLRSRQPRLLTRHLSARCFVFAQPQLPLLARRCRLHHLASVCSVDSRGGAHAAAAPPLQLSTARRLNRVNQHGGLFDSTTQPSHVQRLGPLLPPPPSAASHLRSHILAMAARSACQSSSLLNSLTQLPCVPFPTSSTNVSFGSSCRANHLPLHVTASASDSRKAMKVDGTVFTDRTVLNINPVAKHGAPSSVPAAAPISVVATEVETLPLDRLKTGYLKFKENYIKNQALVKSLAETQTPPYMIIACADSRVDPCTVLSLGPGEAFVLRNIGNMVPPYTGNSCSSAASAIEYAVLHLKVKHLVVIGHSRCGAIKALMGIEEDGSNRFSEFIEDWILISKTASKKVKSLHQSAEFTEQCTKCEKENVNNALWNCLSYPFVREKMSSGELTLHGGYYDFVNNAFESWSVDLASMSKVEKVH</sequence>
<comment type="cofactor">
    <cofactor evidence="7">
        <name>Zn(2+)</name>
        <dbReference type="ChEBI" id="CHEBI:29105"/>
    </cofactor>
    <text evidence="7">Binds 1 zinc ion per subunit.</text>
</comment>
<feature type="binding site" evidence="7">
    <location>
        <position position="299"/>
    </location>
    <ligand>
        <name>Zn(2+)</name>
        <dbReference type="ChEBI" id="CHEBI:29105"/>
    </ligand>
</feature>
<dbReference type="EMBL" id="JABFUD020000015">
    <property type="protein sequence ID" value="KAI5069437.1"/>
    <property type="molecule type" value="Genomic_DNA"/>
</dbReference>
<comment type="catalytic activity">
    <reaction evidence="6">
        <text>hydrogencarbonate + H(+) = CO2 + H2O</text>
        <dbReference type="Rhea" id="RHEA:10748"/>
        <dbReference type="ChEBI" id="CHEBI:15377"/>
        <dbReference type="ChEBI" id="CHEBI:15378"/>
        <dbReference type="ChEBI" id="CHEBI:16526"/>
        <dbReference type="ChEBI" id="CHEBI:17544"/>
        <dbReference type="EC" id="4.2.1.1"/>
    </reaction>
</comment>
<evidence type="ECO:0000313" key="8">
    <source>
        <dbReference type="EMBL" id="KAI5069437.1"/>
    </source>
</evidence>
<dbReference type="Proteomes" id="UP000886520">
    <property type="component" value="Chromosome 15"/>
</dbReference>
<evidence type="ECO:0000313" key="9">
    <source>
        <dbReference type="Proteomes" id="UP000886520"/>
    </source>
</evidence>
<evidence type="ECO:0000256" key="5">
    <source>
        <dbReference type="ARBA" id="ARBA00023239"/>
    </source>
</evidence>
<comment type="function">
    <text evidence="1">Reversible hydration of carbon dioxide.</text>
</comment>
<accession>A0A9D4UKK5</accession>
<dbReference type="PANTHER" id="PTHR11002">
    <property type="entry name" value="CARBONIC ANHYDRASE"/>
    <property type="match status" value="1"/>
</dbReference>
<evidence type="ECO:0000256" key="7">
    <source>
        <dbReference type="PIRSR" id="PIRSR601765-1"/>
    </source>
</evidence>
<dbReference type="InterPro" id="IPR036874">
    <property type="entry name" value="Carbonic_anhydrase_sf"/>
</dbReference>
<comment type="caution">
    <text evidence="8">The sequence shown here is derived from an EMBL/GenBank/DDBJ whole genome shotgun (WGS) entry which is preliminary data.</text>
</comment>
<feature type="binding site" evidence="7">
    <location>
        <position position="362"/>
    </location>
    <ligand>
        <name>Zn(2+)</name>
        <dbReference type="ChEBI" id="CHEBI:29105"/>
    </ligand>
</feature>
<dbReference type="OrthoDB" id="10248475at2759"/>